<feature type="transmembrane region" description="Helical" evidence="1">
    <location>
        <begin position="214"/>
        <end position="231"/>
    </location>
</feature>
<feature type="transmembrane region" description="Helical" evidence="1">
    <location>
        <begin position="282"/>
        <end position="302"/>
    </location>
</feature>
<evidence type="ECO:0000313" key="2">
    <source>
        <dbReference type="EMBL" id="ACR73460.1"/>
    </source>
</evidence>
<geneLocation type="plasmid" evidence="3">
    <name>pEubeli2</name>
</geneLocation>
<feature type="transmembrane region" description="Helical" evidence="1">
    <location>
        <begin position="44"/>
        <end position="63"/>
    </location>
</feature>
<evidence type="ECO:0000256" key="1">
    <source>
        <dbReference type="SAM" id="Phobius"/>
    </source>
</evidence>
<dbReference type="HOGENOM" id="CLU_753860_0_0_9"/>
<keyword evidence="1" id="KW-0472">Membrane</keyword>
<gene>
    <name evidence="2" type="ordered locus">EUBELI_20315</name>
</gene>
<sequence>MSLIYYLGVLFITLFFCYIFKINRKQMQFKLSFINGKITYDKKIIYFVLIFIPMWVLIAFRNISVGTDTGITYYRIFQHSLNGSYQIYADNAEAGYLLFNNLVAGITDNFFAIIFITGTISWLIFYVYIIKNSEDIGMSILIFFLSYNYFHMFNGIRQFISIGIVLLAFKFIYSKKFIPYIIFIMIASTFHIMALVYIPLYFLYNIKCDIKKSTVILSLCTFFFPIFWNFFSKFMKSEKLLYYLKTRKYYHSVTISFVVISFVILGLGLLIQFIFKLNDKVYSLNLWMQLFSLIIAINAPYIPEHNRVYWLFSINSMIFVPMIANKIKKYKIIIYTAVIIVFTADFVRSYFTGMDQIQNYSFWSAIL</sequence>
<dbReference type="RefSeq" id="WP_012740588.1">
    <property type="nucleotide sequence ID" value="NC_012780.1"/>
</dbReference>
<dbReference type="GeneID" id="41357048"/>
<dbReference type="Pfam" id="PF14897">
    <property type="entry name" value="EpsG"/>
    <property type="match status" value="1"/>
</dbReference>
<accession>C4Z668</accession>
<feature type="transmembrane region" description="Helical" evidence="1">
    <location>
        <begin position="178"/>
        <end position="202"/>
    </location>
</feature>
<feature type="transmembrane region" description="Helical" evidence="1">
    <location>
        <begin position="251"/>
        <end position="275"/>
    </location>
</feature>
<feature type="transmembrane region" description="Helical" evidence="1">
    <location>
        <begin position="6"/>
        <end position="23"/>
    </location>
</feature>
<protein>
    <recommendedName>
        <fullName evidence="4">EpsG family protein</fullName>
    </recommendedName>
</protein>
<evidence type="ECO:0008006" key="4">
    <source>
        <dbReference type="Google" id="ProtNLM"/>
    </source>
</evidence>
<keyword evidence="1" id="KW-0812">Transmembrane</keyword>
<reference evidence="2 3" key="1">
    <citation type="journal article" date="2009" name="Proc. Natl. Acad. Sci. U.S.A.">
        <title>Characterizing a model human gut microbiota composed of members of its two dominant bacterial phyla.</title>
        <authorList>
            <person name="Mahowald M.A."/>
            <person name="Rey F.E."/>
            <person name="Seedorf H."/>
            <person name="Turnbaugh P.J."/>
            <person name="Fulton R.S."/>
            <person name="Wollam A."/>
            <person name="Shah N."/>
            <person name="Wang C."/>
            <person name="Magrini V."/>
            <person name="Wilson R.K."/>
            <person name="Cantarel B.L."/>
            <person name="Coutinho P.M."/>
            <person name="Henrissat B."/>
            <person name="Crock L.W."/>
            <person name="Russell A."/>
            <person name="Verberkmoes N.C."/>
            <person name="Hettich R.L."/>
            <person name="Gordon J.I."/>
        </authorList>
    </citation>
    <scope>NUCLEOTIDE SEQUENCE [LARGE SCALE GENOMIC DNA]</scope>
    <source>
        <strain evidence="3">ATCC 27750 / DSM 3376 / VPI C15-48 / C15-B4</strain>
        <plasmid evidence="2">unnamed</plasmid>
    </source>
</reference>
<dbReference type="AlphaFoldDB" id="C4Z668"/>
<dbReference type="Proteomes" id="UP000001476">
    <property type="component" value="Plasmid pEubeli2"/>
</dbReference>
<evidence type="ECO:0000313" key="3">
    <source>
        <dbReference type="Proteomes" id="UP000001476"/>
    </source>
</evidence>
<dbReference type="EMBL" id="CP001106">
    <property type="protein sequence ID" value="ACR73460.1"/>
    <property type="molecule type" value="Genomic_DNA"/>
</dbReference>
<keyword evidence="2" id="KW-0614">Plasmid</keyword>
<feature type="transmembrane region" description="Helical" evidence="1">
    <location>
        <begin position="110"/>
        <end position="129"/>
    </location>
</feature>
<keyword evidence="1" id="KW-1133">Transmembrane helix</keyword>
<dbReference type="InterPro" id="IPR049458">
    <property type="entry name" value="EpsG-like"/>
</dbReference>
<feature type="transmembrane region" description="Helical" evidence="1">
    <location>
        <begin position="149"/>
        <end position="172"/>
    </location>
</feature>
<feature type="transmembrane region" description="Helical" evidence="1">
    <location>
        <begin position="332"/>
        <end position="351"/>
    </location>
</feature>
<keyword evidence="3" id="KW-1185">Reference proteome</keyword>
<organism evidence="2 3">
    <name type="scientific">Lachnospira eligens (strain ATCC 27750 / DSM 3376 / VPI C15-48 / C15-B4)</name>
    <name type="common">Eubacterium eligens</name>
    <dbReference type="NCBI Taxonomy" id="515620"/>
    <lineage>
        <taxon>Bacteria</taxon>
        <taxon>Bacillati</taxon>
        <taxon>Bacillota</taxon>
        <taxon>Clostridia</taxon>
        <taxon>Lachnospirales</taxon>
        <taxon>Lachnospiraceae</taxon>
        <taxon>Lachnospira</taxon>
    </lineage>
</organism>
<name>C4Z668_LACE2</name>
<dbReference type="KEGG" id="eel:EUBELI_20315"/>
<proteinExistence type="predicted"/>